<keyword evidence="5" id="KW-1133">Transmembrane helix</keyword>
<evidence type="ECO:0000256" key="4">
    <source>
        <dbReference type="SAM" id="MobiDB-lite"/>
    </source>
</evidence>
<feature type="domain" description="Hemicentin-1-like von Willebrand factor A" evidence="7">
    <location>
        <begin position="304"/>
        <end position="473"/>
    </location>
</feature>
<accession>A0A8B6DR02</accession>
<comment type="subcellular location">
    <subcellularLocation>
        <location evidence="1">Secreted</location>
    </subcellularLocation>
</comment>
<name>A0A8B6DR02_MYTGA</name>
<keyword evidence="5" id="KW-0812">Transmembrane</keyword>
<dbReference type="InterPro" id="IPR056862">
    <property type="entry name" value="VWA7_N"/>
</dbReference>
<keyword evidence="3 6" id="KW-0732">Signal</keyword>
<dbReference type="Pfam" id="PF25107">
    <property type="entry name" value="VWA7_N"/>
    <property type="match status" value="1"/>
</dbReference>
<feature type="transmembrane region" description="Helical" evidence="5">
    <location>
        <begin position="932"/>
        <end position="953"/>
    </location>
</feature>
<dbReference type="SUPFAM" id="SSF53300">
    <property type="entry name" value="vWA-like"/>
    <property type="match status" value="1"/>
</dbReference>
<reference evidence="9" key="1">
    <citation type="submission" date="2018-11" db="EMBL/GenBank/DDBJ databases">
        <authorList>
            <person name="Alioto T."/>
            <person name="Alioto T."/>
        </authorList>
    </citation>
    <scope>NUCLEOTIDE SEQUENCE</scope>
</reference>
<evidence type="ECO:0000259" key="7">
    <source>
        <dbReference type="Pfam" id="PF25106"/>
    </source>
</evidence>
<evidence type="ECO:0008006" key="11">
    <source>
        <dbReference type="Google" id="ProtNLM"/>
    </source>
</evidence>
<feature type="signal peptide" evidence="6">
    <location>
        <begin position="1"/>
        <end position="18"/>
    </location>
</feature>
<feature type="region of interest" description="Disordered" evidence="4">
    <location>
        <begin position="203"/>
        <end position="232"/>
    </location>
</feature>
<evidence type="ECO:0000256" key="6">
    <source>
        <dbReference type="SAM" id="SignalP"/>
    </source>
</evidence>
<protein>
    <recommendedName>
        <fullName evidence="11">VWFA domain-containing protein</fullName>
    </recommendedName>
</protein>
<comment type="caution">
    <text evidence="9">The sequence shown here is derived from an EMBL/GenBank/DDBJ whole genome shotgun (WGS) entry which is preliminary data.</text>
</comment>
<dbReference type="OrthoDB" id="6078255at2759"/>
<dbReference type="AlphaFoldDB" id="A0A8B6DR02"/>
<dbReference type="EMBL" id="UYJE01003876">
    <property type="protein sequence ID" value="VDI23033.1"/>
    <property type="molecule type" value="Genomic_DNA"/>
</dbReference>
<evidence type="ECO:0000259" key="8">
    <source>
        <dbReference type="Pfam" id="PF25107"/>
    </source>
</evidence>
<dbReference type="Gene3D" id="3.40.50.410">
    <property type="entry name" value="von Willebrand factor, type A domain"/>
    <property type="match status" value="1"/>
</dbReference>
<dbReference type="Proteomes" id="UP000596742">
    <property type="component" value="Unassembled WGS sequence"/>
</dbReference>
<evidence type="ECO:0000256" key="5">
    <source>
        <dbReference type="SAM" id="Phobius"/>
    </source>
</evidence>
<evidence type="ECO:0000313" key="10">
    <source>
        <dbReference type="Proteomes" id="UP000596742"/>
    </source>
</evidence>
<organism evidence="9 10">
    <name type="scientific">Mytilus galloprovincialis</name>
    <name type="common">Mediterranean mussel</name>
    <dbReference type="NCBI Taxonomy" id="29158"/>
    <lineage>
        <taxon>Eukaryota</taxon>
        <taxon>Metazoa</taxon>
        <taxon>Spiralia</taxon>
        <taxon>Lophotrochozoa</taxon>
        <taxon>Mollusca</taxon>
        <taxon>Bivalvia</taxon>
        <taxon>Autobranchia</taxon>
        <taxon>Pteriomorphia</taxon>
        <taxon>Mytilida</taxon>
        <taxon>Mytiloidea</taxon>
        <taxon>Mytilidae</taxon>
        <taxon>Mytilinae</taxon>
        <taxon>Mytilus</taxon>
    </lineage>
</organism>
<dbReference type="InterPro" id="IPR056861">
    <property type="entry name" value="HMCN1-like_VWA"/>
</dbReference>
<gene>
    <name evidence="9" type="ORF">MGAL_10B060908</name>
</gene>
<dbReference type="PANTHER" id="PTHR14905:SF7">
    <property type="entry name" value="VON WILLEBRAND FACTOR A DOMAIN-CONTAINING PROTEIN 7"/>
    <property type="match status" value="1"/>
</dbReference>
<evidence type="ECO:0000256" key="1">
    <source>
        <dbReference type="ARBA" id="ARBA00004613"/>
    </source>
</evidence>
<feature type="domain" description="VWA7 N-terminal" evidence="8">
    <location>
        <begin position="69"/>
        <end position="276"/>
    </location>
</feature>
<sequence length="1003" mass="110598">MKGICVLILISICKSTTAFYTRQSPDGSPNTHETITQEGTKQALSSYIWENKLKQTGSKNTAVDDFFKNDATSKIEMEKAIKTIVQAITNTQVDKVKIAYVHCHADQILLAHQHVISCRDKLSLLKNDVVELRKQLGECLYTVQSFYSNTNWVEMYGDVPYKDFGIKGKTLMAVASHDEDTCNDVTNIDADCGQNIKVQNKLTSGYHHGRGNTKPTKTQGAPAGKCSHGGPDDESRTMVAKCGINKETPTERLSPHFYLHEQAYLAAIAATTDFLTMNDTGILKMLGSKTFDEIFNIKTREDVSLAFVIDFSGSMKEEIAAVREKIIQRVTATIGSNNEPADYVLSLFSDPVTLNKAFVERDGYEMIKRIKNITVAGGYDCPEFASDGIARAISISRNGSTMFVFTDADAKDGHRQQELASAAVAKRIIISPFITGNCSRKRRAIQYVKRKDTASFFQRLAKATGGKVYRTTKEEISAVLNDVIEKTFPVGGVIVDAFNWSRTSSNKVMFAVDSSITVLKIAVCCPGADSGVDLFYPNGTRETFASRISRKLFTTRHEVIMSLQRPTPGRYSLQRKSSSNWSGSVNITAQSLVKQETEILENTGALPTLKGSPIAGTNYTFYVNIYNLGENGTCNDLILTDMLGNELFNVHTIQTTNFMTVRCAAIFITPNQFFQLKLNGTDNNGLEFTRKNALVFKPTNVKFRIVSPETAVIGKEMLVYYEVENTGTINETYEVAITDDDSAAVLPKRRQHTVFAGDIRNGSFTLKPTSSSVILKFSITVYMGKTSEMTQRISKTVLMTDIERPVCTIVSLNGSCNRSSLNTAQCHKYHWFADADISFEGTELENITSSAGSATELLIDDISGLRYGPVNISIRGSCCTPSVIVAAVDTDGYIALCRIELSGGEIVTSMESYDIDVSIKDKNKTDVSYTRIVIAVIVCAIIVVVVVSILAFINYKKYKQSSRGNINYNVNPDTTSGITNQPTSTVEYHSVKSSDISDDRDNL</sequence>
<dbReference type="InterPro" id="IPR036465">
    <property type="entry name" value="vWFA_dom_sf"/>
</dbReference>
<keyword evidence="2" id="KW-0964">Secreted</keyword>
<evidence type="ECO:0000256" key="3">
    <source>
        <dbReference type="ARBA" id="ARBA00022729"/>
    </source>
</evidence>
<dbReference type="Pfam" id="PF25106">
    <property type="entry name" value="VWA_4"/>
    <property type="match status" value="1"/>
</dbReference>
<dbReference type="PANTHER" id="PTHR14905">
    <property type="entry name" value="NG37"/>
    <property type="match status" value="1"/>
</dbReference>
<keyword evidence="5" id="KW-0472">Membrane</keyword>
<evidence type="ECO:0000313" key="9">
    <source>
        <dbReference type="EMBL" id="VDI23033.1"/>
    </source>
</evidence>
<evidence type="ECO:0000256" key="2">
    <source>
        <dbReference type="ARBA" id="ARBA00022525"/>
    </source>
</evidence>
<dbReference type="InterPro" id="IPR052577">
    <property type="entry name" value="VWA7"/>
</dbReference>
<keyword evidence="10" id="KW-1185">Reference proteome</keyword>
<feature type="chain" id="PRO_5032906025" description="VWFA domain-containing protein" evidence="6">
    <location>
        <begin position="19"/>
        <end position="1003"/>
    </location>
</feature>
<proteinExistence type="predicted"/>